<feature type="transmembrane region" description="Helical" evidence="1">
    <location>
        <begin position="33"/>
        <end position="58"/>
    </location>
</feature>
<evidence type="ECO:0000313" key="3">
    <source>
        <dbReference type="Proteomes" id="UP000032458"/>
    </source>
</evidence>
<dbReference type="AlphaFoldDB" id="A0A0D7CP04"/>
<dbReference type="Proteomes" id="UP000032458">
    <property type="component" value="Unassembled WGS sequence"/>
</dbReference>
<comment type="caution">
    <text evidence="2">The sequence shown here is derived from an EMBL/GenBank/DDBJ whole genome shotgun (WGS) entry which is preliminary data.</text>
</comment>
<evidence type="ECO:0000313" key="2">
    <source>
        <dbReference type="EMBL" id="KIZ17938.1"/>
    </source>
</evidence>
<accession>A0A0D7CP04</accession>
<keyword evidence="1" id="KW-0472">Membrane</keyword>
<proteinExistence type="predicted"/>
<keyword evidence="3" id="KW-1185">Reference proteome</keyword>
<keyword evidence="1" id="KW-1133">Transmembrane helix</keyword>
<evidence type="ECO:0000256" key="1">
    <source>
        <dbReference type="SAM" id="Phobius"/>
    </source>
</evidence>
<keyword evidence="1" id="KW-0812">Transmembrane</keyword>
<dbReference type="PATRIC" id="fig|1240678.4.peg.2340"/>
<sequence length="62" mass="6770">MTQGEILFLIAFSALIVVMLVRSGEVKFWQAFIAGLLGFCLALTPLGTTLLWLISLVVHAVH</sequence>
<name>A0A0D7CP04_9ACTN</name>
<dbReference type="EMBL" id="JRKI01000015">
    <property type="protein sequence ID" value="KIZ17938.1"/>
    <property type="molecule type" value="Genomic_DNA"/>
</dbReference>
<organism evidence="2 3">
    <name type="scientific">Streptomyces natalensis ATCC 27448</name>
    <dbReference type="NCBI Taxonomy" id="1240678"/>
    <lineage>
        <taxon>Bacteria</taxon>
        <taxon>Bacillati</taxon>
        <taxon>Actinomycetota</taxon>
        <taxon>Actinomycetes</taxon>
        <taxon>Kitasatosporales</taxon>
        <taxon>Streptomycetaceae</taxon>
        <taxon>Streptomyces</taxon>
    </lineage>
</organism>
<gene>
    <name evidence="2" type="ORF">SNA_11155</name>
</gene>
<reference evidence="2 3" key="1">
    <citation type="submission" date="2014-09" db="EMBL/GenBank/DDBJ databases">
        <title>Draft genome sequence of Streptomyces natalensis ATCC 27448, producer of the antifungal pimaricin.</title>
        <authorList>
            <person name="Mendes M.V."/>
            <person name="Beites T."/>
            <person name="Pires S."/>
            <person name="Santos C.L."/>
            <person name="Moradas-Ferreira P."/>
        </authorList>
    </citation>
    <scope>NUCLEOTIDE SEQUENCE [LARGE SCALE GENOMIC DNA]</scope>
    <source>
        <strain evidence="2 3">ATCC 27448</strain>
    </source>
</reference>
<protein>
    <submittedName>
        <fullName evidence="2">Uncharacterized protein</fullName>
    </submittedName>
</protein>